<feature type="compositionally biased region" description="Low complexity" evidence="1">
    <location>
        <begin position="128"/>
        <end position="142"/>
    </location>
</feature>
<dbReference type="RefSeq" id="XP_009024884.1">
    <property type="nucleotide sequence ID" value="XM_009026636.1"/>
</dbReference>
<keyword evidence="4" id="KW-1185">Reference proteome</keyword>
<protein>
    <submittedName>
        <fullName evidence="2 3">Uncharacterized protein</fullName>
    </submittedName>
</protein>
<reference evidence="4" key="1">
    <citation type="submission" date="2012-12" db="EMBL/GenBank/DDBJ databases">
        <authorList>
            <person name="Hellsten U."/>
            <person name="Grimwood J."/>
            <person name="Chapman J.A."/>
            <person name="Shapiro H."/>
            <person name="Aerts A."/>
            <person name="Otillar R.P."/>
            <person name="Terry A.Y."/>
            <person name="Boore J.L."/>
            <person name="Simakov O."/>
            <person name="Marletaz F."/>
            <person name="Cho S.-J."/>
            <person name="Edsinger-Gonzales E."/>
            <person name="Havlak P."/>
            <person name="Kuo D.-H."/>
            <person name="Larsson T."/>
            <person name="Lv J."/>
            <person name="Arendt D."/>
            <person name="Savage R."/>
            <person name="Osoegawa K."/>
            <person name="de Jong P."/>
            <person name="Lindberg D.R."/>
            <person name="Seaver E.C."/>
            <person name="Weisblat D.A."/>
            <person name="Putnam N.H."/>
            <person name="Grigoriev I.V."/>
            <person name="Rokhsar D.S."/>
        </authorList>
    </citation>
    <scope>NUCLEOTIDE SEQUENCE</scope>
</reference>
<feature type="compositionally biased region" description="Polar residues" evidence="1">
    <location>
        <begin position="34"/>
        <end position="45"/>
    </location>
</feature>
<sequence>MAGIVASTLRRNKIIAKKVETKLQNLELTISANAGPLVNNNNTSDALAPENNKFSNVSSNINNTSSSTTSAAAAKVTKTSTTSTSKRGSFNDSPCAPIKSCTKNNKNSSSSSKLNSKITNLYVPPSPSSSSISSPSSSSPSSTNSEGVNEKSKFCPKKKQKKNLKRKKDTKYKLTEADDINVFPELEDDADNKQAGGGRNAGSEVASKLSTTTTSNNNNNNITNNKTLSCNGNICCRKTNFTDNYGCGGACGGICSRIGGGSDVIASGVGGNVSGAGVGVCSSDISSEAARELFCEDFWPACLSVLDDGRLSMESFEWRDGLVIKGAWSCFALTEFKCEGILAYHMHCVTISRFVVAQPNVFHYSFEGAEASVYIMLNNIIIDV</sequence>
<reference evidence="3" key="3">
    <citation type="submission" date="2015-06" db="UniProtKB">
        <authorList>
            <consortium name="EnsemblMetazoa"/>
        </authorList>
    </citation>
    <scope>IDENTIFICATION</scope>
</reference>
<dbReference type="EMBL" id="AMQM01006476">
    <property type="status" value="NOT_ANNOTATED_CDS"/>
    <property type="molecule type" value="Genomic_DNA"/>
</dbReference>
<dbReference type="AlphaFoldDB" id="T1FDD2"/>
<feature type="compositionally biased region" description="Low complexity" evidence="1">
    <location>
        <begin position="207"/>
        <end position="220"/>
    </location>
</feature>
<dbReference type="KEGG" id="hro:HELRODRAFT_178554"/>
<accession>T1FDD2</accession>
<organism evidence="3 4">
    <name type="scientific">Helobdella robusta</name>
    <name type="common">Californian leech</name>
    <dbReference type="NCBI Taxonomy" id="6412"/>
    <lineage>
        <taxon>Eukaryota</taxon>
        <taxon>Metazoa</taxon>
        <taxon>Spiralia</taxon>
        <taxon>Lophotrochozoa</taxon>
        <taxon>Annelida</taxon>
        <taxon>Clitellata</taxon>
        <taxon>Hirudinea</taxon>
        <taxon>Rhynchobdellida</taxon>
        <taxon>Glossiphoniidae</taxon>
        <taxon>Helobdella</taxon>
    </lineage>
</organism>
<evidence type="ECO:0000256" key="1">
    <source>
        <dbReference type="SAM" id="MobiDB-lite"/>
    </source>
</evidence>
<dbReference type="HOGENOM" id="CLU_720198_0_0_1"/>
<feature type="region of interest" description="Disordered" evidence="1">
    <location>
        <begin position="34"/>
        <end position="170"/>
    </location>
</feature>
<dbReference type="GeneID" id="20206831"/>
<evidence type="ECO:0000313" key="4">
    <source>
        <dbReference type="Proteomes" id="UP000015101"/>
    </source>
</evidence>
<dbReference type="EnsemblMetazoa" id="HelroT178554">
    <property type="protein sequence ID" value="HelroP178554"/>
    <property type="gene ID" value="HelroG178554"/>
</dbReference>
<feature type="compositionally biased region" description="Low complexity" evidence="1">
    <location>
        <begin position="55"/>
        <end position="85"/>
    </location>
</feature>
<dbReference type="InParanoid" id="T1FDD2"/>
<feature type="compositionally biased region" description="Basic residues" evidence="1">
    <location>
        <begin position="154"/>
        <end position="170"/>
    </location>
</feature>
<reference evidence="2 4" key="2">
    <citation type="journal article" date="2013" name="Nature">
        <title>Insights into bilaterian evolution from three spiralian genomes.</title>
        <authorList>
            <person name="Simakov O."/>
            <person name="Marletaz F."/>
            <person name="Cho S.J."/>
            <person name="Edsinger-Gonzales E."/>
            <person name="Havlak P."/>
            <person name="Hellsten U."/>
            <person name="Kuo D.H."/>
            <person name="Larsson T."/>
            <person name="Lv J."/>
            <person name="Arendt D."/>
            <person name="Savage R."/>
            <person name="Osoegawa K."/>
            <person name="de Jong P."/>
            <person name="Grimwood J."/>
            <person name="Chapman J.A."/>
            <person name="Shapiro H."/>
            <person name="Aerts A."/>
            <person name="Otillar R.P."/>
            <person name="Terry A.Y."/>
            <person name="Boore J.L."/>
            <person name="Grigoriev I.V."/>
            <person name="Lindberg D.R."/>
            <person name="Seaver E.C."/>
            <person name="Weisblat D.A."/>
            <person name="Putnam N.H."/>
            <person name="Rokhsar D.S."/>
        </authorList>
    </citation>
    <scope>NUCLEOTIDE SEQUENCE</scope>
</reference>
<feature type="compositionally biased region" description="Low complexity" evidence="1">
    <location>
        <begin position="98"/>
        <end position="121"/>
    </location>
</feature>
<gene>
    <name evidence="3" type="primary">20206831</name>
    <name evidence="2" type="ORF">HELRODRAFT_178554</name>
</gene>
<dbReference type="CTD" id="20206831"/>
<dbReference type="Proteomes" id="UP000015101">
    <property type="component" value="Unassembled WGS sequence"/>
</dbReference>
<feature type="region of interest" description="Disordered" evidence="1">
    <location>
        <begin position="185"/>
        <end position="220"/>
    </location>
</feature>
<dbReference type="EMBL" id="KB097456">
    <property type="protein sequence ID" value="ESN97103.1"/>
    <property type="molecule type" value="Genomic_DNA"/>
</dbReference>
<name>T1FDD2_HELRO</name>
<proteinExistence type="predicted"/>
<evidence type="ECO:0000313" key="3">
    <source>
        <dbReference type="EnsemblMetazoa" id="HelroP178554"/>
    </source>
</evidence>
<evidence type="ECO:0000313" key="2">
    <source>
        <dbReference type="EMBL" id="ESN97103.1"/>
    </source>
</evidence>